<evidence type="ECO:0000313" key="2">
    <source>
        <dbReference type="Proteomes" id="UP000789396"/>
    </source>
</evidence>
<reference evidence="1" key="1">
    <citation type="submission" date="2021-06" db="EMBL/GenBank/DDBJ databases">
        <authorList>
            <person name="Kallberg Y."/>
            <person name="Tangrot J."/>
            <person name="Rosling A."/>
        </authorList>
    </citation>
    <scope>NUCLEOTIDE SEQUENCE</scope>
    <source>
        <strain evidence="1">IN212</strain>
    </source>
</reference>
<keyword evidence="2" id="KW-1185">Reference proteome</keyword>
<accession>A0A9N9JR26</accession>
<sequence length="135" mass="15642">LDTKIRHLHLTIPIVEDEDLSNLEDIDSSSKDDLQINNIIDMDKNINNEDDLALSELDESNSEEQVQEWNIFIEEWLQAIEHENKCNDSNDEMFLTDEMDNDFSFGGKKVHPADDQTAKWLLATLFVSDLELPTY</sequence>
<gene>
    <name evidence="1" type="ORF">RFULGI_LOCUS16857</name>
</gene>
<name>A0A9N9JR26_9GLOM</name>
<feature type="non-terminal residue" evidence="1">
    <location>
        <position position="1"/>
    </location>
</feature>
<proteinExistence type="predicted"/>
<dbReference type="AlphaFoldDB" id="A0A9N9JR26"/>
<dbReference type="EMBL" id="CAJVPZ010062512">
    <property type="protein sequence ID" value="CAG8792233.1"/>
    <property type="molecule type" value="Genomic_DNA"/>
</dbReference>
<protein>
    <submittedName>
        <fullName evidence="1">10822_t:CDS:1</fullName>
    </submittedName>
</protein>
<dbReference type="Proteomes" id="UP000789396">
    <property type="component" value="Unassembled WGS sequence"/>
</dbReference>
<organism evidence="1 2">
    <name type="scientific">Racocetra fulgida</name>
    <dbReference type="NCBI Taxonomy" id="60492"/>
    <lineage>
        <taxon>Eukaryota</taxon>
        <taxon>Fungi</taxon>
        <taxon>Fungi incertae sedis</taxon>
        <taxon>Mucoromycota</taxon>
        <taxon>Glomeromycotina</taxon>
        <taxon>Glomeromycetes</taxon>
        <taxon>Diversisporales</taxon>
        <taxon>Gigasporaceae</taxon>
        <taxon>Racocetra</taxon>
    </lineage>
</organism>
<comment type="caution">
    <text evidence="1">The sequence shown here is derived from an EMBL/GenBank/DDBJ whole genome shotgun (WGS) entry which is preliminary data.</text>
</comment>
<evidence type="ECO:0000313" key="1">
    <source>
        <dbReference type="EMBL" id="CAG8792233.1"/>
    </source>
</evidence>
<dbReference type="OrthoDB" id="2388492at2759"/>